<dbReference type="Proteomes" id="UP000595691">
    <property type="component" value="Chromosome"/>
</dbReference>
<dbReference type="EC" id="4.2.2.29" evidence="7"/>
<evidence type="ECO:0000256" key="1">
    <source>
        <dbReference type="ARBA" id="ARBA00022475"/>
    </source>
</evidence>
<dbReference type="PANTHER" id="PTHR30518:SF2">
    <property type="entry name" value="ENDOLYTIC MUREIN TRANSGLYCOSYLASE"/>
    <property type="match status" value="1"/>
</dbReference>
<keyword evidence="3 7" id="KW-1133">Transmembrane helix</keyword>
<accession>A0ABX7E5B6</accession>
<reference evidence="8 9" key="1">
    <citation type="submission" date="2020-11" db="EMBL/GenBank/DDBJ databases">
        <title>Taxonomic evaluation of the Bacillus sporothermodurans group of bacteria based on whole genome sequences.</title>
        <authorList>
            <person name="Fiedler G."/>
            <person name="Herbstmann A.-D."/>
            <person name="Doll E."/>
            <person name="Wenning M."/>
            <person name="Brinks E."/>
            <person name="Kabisch J."/>
            <person name="Breitenwieser F."/>
            <person name="Lappann M."/>
            <person name="Boehnlein C."/>
            <person name="Franz C."/>
        </authorList>
    </citation>
    <scope>NUCLEOTIDE SEQUENCE [LARGE SCALE GENOMIC DNA]</scope>
    <source>
        <strain evidence="8 9">JCM 19841</strain>
    </source>
</reference>
<dbReference type="CDD" id="cd08010">
    <property type="entry name" value="MltG_like"/>
    <property type="match status" value="1"/>
</dbReference>
<comment type="function">
    <text evidence="7">Functions as a peptidoglycan terminase that cleaves nascent peptidoglycan strands endolytically to terminate their elongation.</text>
</comment>
<dbReference type="Gene3D" id="3.30.1490.480">
    <property type="entry name" value="Endolytic murein transglycosylase"/>
    <property type="match status" value="1"/>
</dbReference>
<evidence type="ECO:0000313" key="9">
    <source>
        <dbReference type="Proteomes" id="UP000595691"/>
    </source>
</evidence>
<dbReference type="InterPro" id="IPR003770">
    <property type="entry name" value="MLTG-like"/>
</dbReference>
<evidence type="ECO:0000256" key="5">
    <source>
        <dbReference type="ARBA" id="ARBA00023239"/>
    </source>
</evidence>
<name>A0ABX7E5B6_9BACI</name>
<keyword evidence="1 7" id="KW-1003">Cell membrane</keyword>
<keyword evidence="5 7" id="KW-0456">Lyase</keyword>
<keyword evidence="4 7" id="KW-0472">Membrane</keyword>
<sequence length="384" mass="43476">MDQLTDQKDKKKNKDDVYKKLLVKSDEAKTIRKIVAIICLTIVLIIAGGILAAYLYIQSALKPVDPKSTKTKAVEIPIGSTVSTIGTILEDDGMIKNKLIFKYYVKLNNETGFQAGTYKLSPSMDLKQIITQLKTGTVLKEAKVKFTIPEGLQLSQITTIIAKHSGIDKKEIDKKLDDPKYIKKLIKKYPSLISKKVLEKDVLHPLEGYLFPATYSFYESKPTLDQMINKMLIKTNSVIEKYRDQIQKSKFDLYDILTMASLIEEEATEKADRHKISSVFYNRIKVNMPLQTDPTVLYSLGKHKKRVTYEDLKVDSPYNTYKIQGLPPSPIASAGEMSIEAAINPAKTEYLYFLAASKTGTIYYSKTLAEHNELKEKYITSSKK</sequence>
<proteinExistence type="inferred from homology"/>
<gene>
    <name evidence="7 8" type="primary">mltG</name>
    <name evidence="8" type="ORF">I5776_07740</name>
</gene>
<protein>
    <recommendedName>
        <fullName evidence="7">Endolytic murein transglycosylase</fullName>
        <ecNumber evidence="7">4.2.2.29</ecNumber>
    </recommendedName>
    <alternativeName>
        <fullName evidence="7">Peptidoglycan lytic transglycosylase</fullName>
    </alternativeName>
    <alternativeName>
        <fullName evidence="7">Peptidoglycan polymerization terminase</fullName>
    </alternativeName>
</protein>
<evidence type="ECO:0000313" key="8">
    <source>
        <dbReference type="EMBL" id="QQZ10776.1"/>
    </source>
</evidence>
<keyword evidence="6 7" id="KW-0961">Cell wall biogenesis/degradation</keyword>
<dbReference type="RefSeq" id="WP_202779999.1">
    <property type="nucleotide sequence ID" value="NZ_CP065425.1"/>
</dbReference>
<dbReference type="EMBL" id="CP065425">
    <property type="protein sequence ID" value="QQZ10776.1"/>
    <property type="molecule type" value="Genomic_DNA"/>
</dbReference>
<evidence type="ECO:0000256" key="3">
    <source>
        <dbReference type="ARBA" id="ARBA00022989"/>
    </source>
</evidence>
<comment type="subcellular location">
    <subcellularLocation>
        <location evidence="7">Cell membrane</location>
        <topology evidence="7">Single-pass membrane protein</topology>
    </subcellularLocation>
</comment>
<evidence type="ECO:0000256" key="4">
    <source>
        <dbReference type="ARBA" id="ARBA00023136"/>
    </source>
</evidence>
<dbReference type="Gene3D" id="3.30.160.60">
    <property type="entry name" value="Classic Zinc Finger"/>
    <property type="match status" value="1"/>
</dbReference>
<evidence type="ECO:0000256" key="6">
    <source>
        <dbReference type="ARBA" id="ARBA00023316"/>
    </source>
</evidence>
<keyword evidence="9" id="KW-1185">Reference proteome</keyword>
<feature type="site" description="Important for catalytic activity" evidence="7">
    <location>
        <position position="266"/>
    </location>
</feature>
<comment type="similarity">
    <text evidence="7">Belongs to the transglycosylase MltG family.</text>
</comment>
<keyword evidence="2 7" id="KW-0812">Transmembrane</keyword>
<evidence type="ECO:0000256" key="2">
    <source>
        <dbReference type="ARBA" id="ARBA00022692"/>
    </source>
</evidence>
<organism evidence="8 9">
    <name type="scientific">Heyndrickxia vini</name>
    <dbReference type="NCBI Taxonomy" id="1476025"/>
    <lineage>
        <taxon>Bacteria</taxon>
        <taxon>Bacillati</taxon>
        <taxon>Bacillota</taxon>
        <taxon>Bacilli</taxon>
        <taxon>Bacillales</taxon>
        <taxon>Bacillaceae</taxon>
        <taxon>Heyndrickxia</taxon>
    </lineage>
</organism>
<dbReference type="HAMAP" id="MF_02065">
    <property type="entry name" value="MltG"/>
    <property type="match status" value="1"/>
</dbReference>
<dbReference type="PANTHER" id="PTHR30518">
    <property type="entry name" value="ENDOLYTIC MUREIN TRANSGLYCOSYLASE"/>
    <property type="match status" value="1"/>
</dbReference>
<comment type="catalytic activity">
    <reaction evidence="7">
        <text>a peptidoglycan chain = a peptidoglycan chain with N-acetyl-1,6-anhydromuramyl-[peptide] at the reducing end + a peptidoglycan chain with N-acetylglucosamine at the non-reducing end.</text>
        <dbReference type="EC" id="4.2.2.29"/>
    </reaction>
</comment>
<dbReference type="Pfam" id="PF02618">
    <property type="entry name" value="YceG"/>
    <property type="match status" value="1"/>
</dbReference>
<dbReference type="NCBIfam" id="TIGR00247">
    <property type="entry name" value="endolytic transglycosylase MltG"/>
    <property type="match status" value="1"/>
</dbReference>
<evidence type="ECO:0000256" key="7">
    <source>
        <dbReference type="HAMAP-Rule" id="MF_02065"/>
    </source>
</evidence>
<feature type="transmembrane region" description="Helical" evidence="7">
    <location>
        <begin position="34"/>
        <end position="57"/>
    </location>
</feature>